<keyword evidence="1" id="KW-0812">Transmembrane</keyword>
<evidence type="ECO:0000256" key="1">
    <source>
        <dbReference type="SAM" id="Phobius"/>
    </source>
</evidence>
<dbReference type="Proteomes" id="UP001218218">
    <property type="component" value="Unassembled WGS sequence"/>
</dbReference>
<dbReference type="EMBL" id="JARIHO010000069">
    <property type="protein sequence ID" value="KAJ7312861.1"/>
    <property type="molecule type" value="Genomic_DNA"/>
</dbReference>
<accession>A0AAD7EDV3</accession>
<feature type="signal peptide" evidence="2">
    <location>
        <begin position="1"/>
        <end position="23"/>
    </location>
</feature>
<reference evidence="3" key="1">
    <citation type="submission" date="2023-03" db="EMBL/GenBank/DDBJ databases">
        <title>Massive genome expansion in bonnet fungi (Mycena s.s.) driven by repeated elements and novel gene families across ecological guilds.</title>
        <authorList>
            <consortium name="Lawrence Berkeley National Laboratory"/>
            <person name="Harder C.B."/>
            <person name="Miyauchi S."/>
            <person name="Viragh M."/>
            <person name="Kuo A."/>
            <person name="Thoen E."/>
            <person name="Andreopoulos B."/>
            <person name="Lu D."/>
            <person name="Skrede I."/>
            <person name="Drula E."/>
            <person name="Henrissat B."/>
            <person name="Morin E."/>
            <person name="Kohler A."/>
            <person name="Barry K."/>
            <person name="LaButti K."/>
            <person name="Morin E."/>
            <person name="Salamov A."/>
            <person name="Lipzen A."/>
            <person name="Mereny Z."/>
            <person name="Hegedus B."/>
            <person name="Baldrian P."/>
            <person name="Stursova M."/>
            <person name="Weitz H."/>
            <person name="Taylor A."/>
            <person name="Grigoriev I.V."/>
            <person name="Nagy L.G."/>
            <person name="Martin F."/>
            <person name="Kauserud H."/>
        </authorList>
    </citation>
    <scope>NUCLEOTIDE SEQUENCE</scope>
    <source>
        <strain evidence="3">CBHHK002</strain>
    </source>
</reference>
<sequence length="233" mass="24859">MLVPHLSLLPLLLTLAILSTSQADLTNITIDDSDLAYFTWIQNTGSFLPNLPWAAITPTSPCVYCSARPPQTADIYNQTWHDGSNNSAGSFTFQGSAVYMYGIDLKDPANISFTMDGNVSTFHYYNGSEPFVFKSLFFSAKDLIENVNHTVSWVLHATRTNGTTQAALFDSAIVTVNQSQTSAPANSSSSTGSPATATKSKSHAGAIAGGVVGGLAAMAIIVLVAMLLLRRRM</sequence>
<name>A0AAD7EDV3_9AGAR</name>
<evidence type="ECO:0000256" key="2">
    <source>
        <dbReference type="SAM" id="SignalP"/>
    </source>
</evidence>
<comment type="caution">
    <text evidence="3">The sequence shown here is derived from an EMBL/GenBank/DDBJ whole genome shotgun (WGS) entry which is preliminary data.</text>
</comment>
<evidence type="ECO:0000313" key="4">
    <source>
        <dbReference type="Proteomes" id="UP001218218"/>
    </source>
</evidence>
<keyword evidence="1" id="KW-1133">Transmembrane helix</keyword>
<keyword evidence="4" id="KW-1185">Reference proteome</keyword>
<keyword evidence="2" id="KW-0732">Signal</keyword>
<evidence type="ECO:0000313" key="3">
    <source>
        <dbReference type="EMBL" id="KAJ7312861.1"/>
    </source>
</evidence>
<organism evidence="3 4">
    <name type="scientific">Mycena albidolilacea</name>
    <dbReference type="NCBI Taxonomy" id="1033008"/>
    <lineage>
        <taxon>Eukaryota</taxon>
        <taxon>Fungi</taxon>
        <taxon>Dikarya</taxon>
        <taxon>Basidiomycota</taxon>
        <taxon>Agaricomycotina</taxon>
        <taxon>Agaricomycetes</taxon>
        <taxon>Agaricomycetidae</taxon>
        <taxon>Agaricales</taxon>
        <taxon>Marasmiineae</taxon>
        <taxon>Mycenaceae</taxon>
        <taxon>Mycena</taxon>
    </lineage>
</organism>
<feature type="chain" id="PRO_5041937014" evidence="2">
    <location>
        <begin position="24"/>
        <end position="233"/>
    </location>
</feature>
<keyword evidence="1" id="KW-0472">Membrane</keyword>
<proteinExistence type="predicted"/>
<protein>
    <submittedName>
        <fullName evidence="3">Uncharacterized protein</fullName>
    </submittedName>
</protein>
<feature type="transmembrane region" description="Helical" evidence="1">
    <location>
        <begin position="206"/>
        <end position="229"/>
    </location>
</feature>
<dbReference type="AlphaFoldDB" id="A0AAD7EDV3"/>
<gene>
    <name evidence="3" type="ORF">DFH08DRAFT_1087423</name>
</gene>